<dbReference type="SUPFAM" id="SSF81606">
    <property type="entry name" value="PP2C-like"/>
    <property type="match status" value="1"/>
</dbReference>
<dbReference type="Gene3D" id="3.60.40.10">
    <property type="entry name" value="PPM-type phosphatase domain"/>
    <property type="match status" value="1"/>
</dbReference>
<accession>A0ABS1X0I3</accession>
<comment type="caution">
    <text evidence="2">The sequence shown here is derived from an EMBL/GenBank/DDBJ whole genome shotgun (WGS) entry which is preliminary data.</text>
</comment>
<reference evidence="2 3" key="1">
    <citation type="journal article" date="2021" name="Int. J. Syst. Evol. Microbiol.">
        <title>Steroidobacter gossypii sp. nov., isolated from soil of cotton cropping field.</title>
        <authorList>
            <person name="Huang R."/>
            <person name="Yang S."/>
            <person name="Zhen C."/>
            <person name="Liu W."/>
        </authorList>
    </citation>
    <scope>NUCLEOTIDE SEQUENCE [LARGE SCALE GENOMIC DNA]</scope>
    <source>
        <strain evidence="2 3">S1-65</strain>
    </source>
</reference>
<organism evidence="2 3">
    <name type="scientific">Steroidobacter gossypii</name>
    <dbReference type="NCBI Taxonomy" id="2805490"/>
    <lineage>
        <taxon>Bacteria</taxon>
        <taxon>Pseudomonadati</taxon>
        <taxon>Pseudomonadota</taxon>
        <taxon>Gammaproteobacteria</taxon>
        <taxon>Steroidobacterales</taxon>
        <taxon>Steroidobacteraceae</taxon>
        <taxon>Steroidobacter</taxon>
    </lineage>
</organism>
<evidence type="ECO:0000313" key="3">
    <source>
        <dbReference type="Proteomes" id="UP000661077"/>
    </source>
</evidence>
<evidence type="ECO:0000313" key="2">
    <source>
        <dbReference type="EMBL" id="MBM0106713.1"/>
    </source>
</evidence>
<proteinExistence type="predicted"/>
<dbReference type="RefSeq" id="WP_203168828.1">
    <property type="nucleotide sequence ID" value="NZ_JAEVLS010000004.1"/>
</dbReference>
<feature type="domain" description="PPM-type phosphatase" evidence="1">
    <location>
        <begin position="12"/>
        <end position="238"/>
    </location>
</feature>
<dbReference type="PROSITE" id="PS51746">
    <property type="entry name" value="PPM_2"/>
    <property type="match status" value="1"/>
</dbReference>
<dbReference type="SMART" id="SM00332">
    <property type="entry name" value="PP2Cc"/>
    <property type="match status" value="1"/>
</dbReference>
<dbReference type="SMART" id="SM00331">
    <property type="entry name" value="PP2C_SIG"/>
    <property type="match status" value="1"/>
</dbReference>
<keyword evidence="3" id="KW-1185">Reference proteome</keyword>
<dbReference type="InterPro" id="IPR015655">
    <property type="entry name" value="PP2C"/>
</dbReference>
<dbReference type="CDD" id="cd00143">
    <property type="entry name" value="PP2Cc"/>
    <property type="match status" value="1"/>
</dbReference>
<dbReference type="EMBL" id="JAEVLS010000004">
    <property type="protein sequence ID" value="MBM0106713.1"/>
    <property type="molecule type" value="Genomic_DNA"/>
</dbReference>
<name>A0ABS1X0I3_9GAMM</name>
<dbReference type="InterPro" id="IPR001932">
    <property type="entry name" value="PPM-type_phosphatase-like_dom"/>
</dbReference>
<protein>
    <submittedName>
        <fullName evidence="2">Serine/threonine-protein phosphatase</fullName>
    </submittedName>
</protein>
<dbReference type="InterPro" id="IPR036457">
    <property type="entry name" value="PPM-type-like_dom_sf"/>
</dbReference>
<gene>
    <name evidence="2" type="ORF">JM946_18430</name>
</gene>
<dbReference type="Proteomes" id="UP000661077">
    <property type="component" value="Unassembled WGS sequence"/>
</dbReference>
<evidence type="ECO:0000259" key="1">
    <source>
        <dbReference type="PROSITE" id="PS51746"/>
    </source>
</evidence>
<dbReference type="PANTHER" id="PTHR47992">
    <property type="entry name" value="PROTEIN PHOSPHATASE"/>
    <property type="match status" value="1"/>
</dbReference>
<dbReference type="Pfam" id="PF13672">
    <property type="entry name" value="PP2C_2"/>
    <property type="match status" value="1"/>
</dbReference>
<sequence length="241" mass="25808">MATPSRIGFTWRGASATSKGNVRAHNEDSILDLSSCGLWVVADGMGGHNAGDVASRMIVESLAGFERRASPSALLDDLEDRLTEVNRRLYAESLVSDAGMSGSTIVALLAFERHCISVWAGDSRVYRSRGGVIEQITRDHSEAQEAIDGGSPESSAASNVITRAVGGAQELYLDIELRELRNKDRYLLCSDGLYRELSENDMAQHLTANDPEGACKALMKQALGGPCSDNVSVIVVEFSGA</sequence>